<dbReference type="SUPFAM" id="SSF47384">
    <property type="entry name" value="Homodimeric domain of signal transducing histidine kinase"/>
    <property type="match status" value="1"/>
</dbReference>
<dbReference type="CDD" id="cd00130">
    <property type="entry name" value="PAS"/>
    <property type="match status" value="2"/>
</dbReference>
<dbReference type="EMBL" id="CP095073">
    <property type="protein sequence ID" value="UOQ46529.1"/>
    <property type="molecule type" value="Genomic_DNA"/>
</dbReference>
<evidence type="ECO:0000256" key="2">
    <source>
        <dbReference type="ARBA" id="ARBA00012438"/>
    </source>
</evidence>
<dbReference type="Pfam" id="PF08447">
    <property type="entry name" value="PAS_3"/>
    <property type="match status" value="1"/>
</dbReference>
<dbReference type="SUPFAM" id="SSF55785">
    <property type="entry name" value="PYP-like sensor domain (PAS domain)"/>
    <property type="match status" value="2"/>
</dbReference>
<dbReference type="Pfam" id="PF02518">
    <property type="entry name" value="HATPase_c"/>
    <property type="match status" value="1"/>
</dbReference>
<dbReference type="PROSITE" id="PS50109">
    <property type="entry name" value="HIS_KIN"/>
    <property type="match status" value="1"/>
</dbReference>
<dbReference type="InterPro" id="IPR013656">
    <property type="entry name" value="PAS_4"/>
</dbReference>
<keyword evidence="6" id="KW-0418">Kinase</keyword>
<dbReference type="PANTHER" id="PTHR43304:SF1">
    <property type="entry name" value="PAC DOMAIN-CONTAINING PROTEIN"/>
    <property type="match status" value="1"/>
</dbReference>
<evidence type="ECO:0000313" key="13">
    <source>
        <dbReference type="Proteomes" id="UP000831787"/>
    </source>
</evidence>
<dbReference type="EC" id="2.7.13.3" evidence="2"/>
<dbReference type="InterPro" id="IPR003661">
    <property type="entry name" value="HisK_dim/P_dom"/>
</dbReference>
<dbReference type="InterPro" id="IPR052162">
    <property type="entry name" value="Sensor_kinase/Photoreceptor"/>
</dbReference>
<protein>
    <recommendedName>
        <fullName evidence="2">histidine kinase</fullName>
        <ecNumber evidence="2">2.7.13.3</ecNumber>
    </recommendedName>
</protein>
<evidence type="ECO:0000259" key="9">
    <source>
        <dbReference type="PROSITE" id="PS50109"/>
    </source>
</evidence>
<dbReference type="CDD" id="cd00075">
    <property type="entry name" value="HATPase"/>
    <property type="match status" value="1"/>
</dbReference>
<keyword evidence="13" id="KW-1185">Reference proteome</keyword>
<evidence type="ECO:0000256" key="4">
    <source>
        <dbReference type="ARBA" id="ARBA00022679"/>
    </source>
</evidence>
<evidence type="ECO:0000256" key="3">
    <source>
        <dbReference type="ARBA" id="ARBA00022553"/>
    </source>
</evidence>
<dbReference type="InterPro" id="IPR000700">
    <property type="entry name" value="PAS-assoc_C"/>
</dbReference>
<dbReference type="PROSITE" id="PS50112">
    <property type="entry name" value="PAS"/>
    <property type="match status" value="2"/>
</dbReference>
<dbReference type="GO" id="GO:0005524">
    <property type="term" value="F:ATP binding"/>
    <property type="evidence" value="ECO:0007669"/>
    <property type="project" value="UniProtKB-KW"/>
</dbReference>
<reference evidence="12 13" key="1">
    <citation type="submission" date="2022-04" db="EMBL/GenBank/DDBJ databases">
        <title>Halobacillus sp. isolated from saltern.</title>
        <authorList>
            <person name="Won M."/>
            <person name="Lee C.-M."/>
            <person name="Woen H.-Y."/>
            <person name="Kwon S.-W."/>
        </authorList>
    </citation>
    <scope>NUCLEOTIDE SEQUENCE [LARGE SCALE GENOMIC DNA]</scope>
    <source>
        <strain evidence="12 13">SSBR10-3</strain>
    </source>
</reference>
<dbReference type="Gene3D" id="1.10.287.130">
    <property type="match status" value="1"/>
</dbReference>
<proteinExistence type="predicted"/>
<dbReference type="PROSITE" id="PS50113">
    <property type="entry name" value="PAC"/>
    <property type="match status" value="1"/>
</dbReference>
<dbReference type="Gene3D" id="3.30.450.20">
    <property type="entry name" value="PAS domain"/>
    <property type="match status" value="2"/>
</dbReference>
<evidence type="ECO:0000256" key="5">
    <source>
        <dbReference type="ARBA" id="ARBA00022741"/>
    </source>
</evidence>
<dbReference type="SMART" id="SM00091">
    <property type="entry name" value="PAS"/>
    <property type="match status" value="3"/>
</dbReference>
<dbReference type="InterPro" id="IPR036097">
    <property type="entry name" value="HisK_dim/P_sf"/>
</dbReference>
<dbReference type="Gene3D" id="3.30.565.10">
    <property type="entry name" value="Histidine kinase-like ATPase, C-terminal domain"/>
    <property type="match status" value="1"/>
</dbReference>
<dbReference type="PRINTS" id="PR00344">
    <property type="entry name" value="BCTRLSENSOR"/>
</dbReference>
<keyword evidence="5" id="KW-0547">Nucleotide-binding</keyword>
<dbReference type="InterPro" id="IPR001610">
    <property type="entry name" value="PAC"/>
</dbReference>
<evidence type="ECO:0000256" key="7">
    <source>
        <dbReference type="ARBA" id="ARBA00022840"/>
    </source>
</evidence>
<dbReference type="NCBIfam" id="TIGR00229">
    <property type="entry name" value="sensory_box"/>
    <property type="match status" value="2"/>
</dbReference>
<dbReference type="InterPro" id="IPR004358">
    <property type="entry name" value="Sig_transdc_His_kin-like_C"/>
</dbReference>
<organism evidence="12 13">
    <name type="scientific">Halobacillus salinarum</name>
    <dbReference type="NCBI Taxonomy" id="2932257"/>
    <lineage>
        <taxon>Bacteria</taxon>
        <taxon>Bacillati</taxon>
        <taxon>Bacillota</taxon>
        <taxon>Bacilli</taxon>
        <taxon>Bacillales</taxon>
        <taxon>Bacillaceae</taxon>
        <taxon>Halobacillus</taxon>
    </lineage>
</organism>
<gene>
    <name evidence="12" type="ORF">MUN89_18420</name>
</gene>
<evidence type="ECO:0000256" key="6">
    <source>
        <dbReference type="ARBA" id="ARBA00022777"/>
    </source>
</evidence>
<feature type="domain" description="PAS" evidence="10">
    <location>
        <begin position="160"/>
        <end position="217"/>
    </location>
</feature>
<dbReference type="InterPro" id="IPR035965">
    <property type="entry name" value="PAS-like_dom_sf"/>
</dbReference>
<evidence type="ECO:0000313" key="12">
    <source>
        <dbReference type="EMBL" id="UOQ46529.1"/>
    </source>
</evidence>
<evidence type="ECO:0000256" key="8">
    <source>
        <dbReference type="ARBA" id="ARBA00023012"/>
    </source>
</evidence>
<evidence type="ECO:0000256" key="1">
    <source>
        <dbReference type="ARBA" id="ARBA00000085"/>
    </source>
</evidence>
<dbReference type="CDD" id="cd00082">
    <property type="entry name" value="HisKA"/>
    <property type="match status" value="1"/>
</dbReference>
<sequence length="623" mass="71673">MIRERYSDHVHSGEILDVLSLNGTPACLVDLRLQLVMLNQEMQELLQLDETEKSFSEWITAFRIFDQSEIHKMLHQFMTEQTRESSVHISTRNSLERLLFKGVHLSNGQIIMTISPDQHQQASAKEIHENYGSQVPLDYKHPSAARMQTLHLSNPKDSQFKHRITHLVDKFPHGIALLNYNWDVLYANPKMEELTGVKFKENYGRKLWEVHSIAEYYLFFQHILRAMETQTTVEFEGFIGETKSIVHMTVHPMEQGITVFAKDITKDKQHLQALKDSEERFNMLANNIKDVMWICDSSLENVYYLSPSFKKMFGMARRNVPSVQTVINKAVHEEDRALVNESFNAMKKERVQLDYRVKHPTGDIKWIRTKGFPLRSDEKCYVVGIHEDITEFKEMIKLRERSQQLSTITQMSAGIAHEIKNPLTAIKGFLQIGAANPALRDNYQDIILDEVNRIESIVQDFMMLSKPKSSIQLEEVELKQVIDYVTRLLQGEADTKKVRLFSSCHFNEHSIYTEPKRLKQILLNIVKNALEAVEVGGEVQINGKQLEDELTLSVIDNGQGLTEQELAKIGEPFFTTKEKGTGLGVMVTKKMVEDLNGSIYFESEKGKGTEVTVVLPKVHDSEY</sequence>
<dbReference type="SUPFAM" id="SSF55874">
    <property type="entry name" value="ATPase domain of HSP90 chaperone/DNA topoisomerase II/histidine kinase"/>
    <property type="match status" value="1"/>
</dbReference>
<feature type="domain" description="PAS" evidence="10">
    <location>
        <begin position="277"/>
        <end position="350"/>
    </location>
</feature>
<dbReference type="Proteomes" id="UP000831787">
    <property type="component" value="Chromosome"/>
</dbReference>
<keyword evidence="8" id="KW-0902">Two-component regulatory system</keyword>
<name>A0ABY4ES99_9BACI</name>
<feature type="domain" description="Histidine kinase" evidence="9">
    <location>
        <begin position="414"/>
        <end position="619"/>
    </location>
</feature>
<dbReference type="InterPro" id="IPR000014">
    <property type="entry name" value="PAS"/>
</dbReference>
<dbReference type="Pfam" id="PF00512">
    <property type="entry name" value="HisKA"/>
    <property type="match status" value="1"/>
</dbReference>
<dbReference type="InterPro" id="IPR005467">
    <property type="entry name" value="His_kinase_dom"/>
</dbReference>
<dbReference type="InterPro" id="IPR036890">
    <property type="entry name" value="HATPase_C_sf"/>
</dbReference>
<dbReference type="SMART" id="SM00086">
    <property type="entry name" value="PAC"/>
    <property type="match status" value="1"/>
</dbReference>
<dbReference type="SMART" id="SM00387">
    <property type="entry name" value="HATPase_c"/>
    <property type="match status" value="1"/>
</dbReference>
<dbReference type="InterPro" id="IPR003594">
    <property type="entry name" value="HATPase_dom"/>
</dbReference>
<accession>A0ABY4ES99</accession>
<dbReference type="SMART" id="SM00388">
    <property type="entry name" value="HisKA"/>
    <property type="match status" value="1"/>
</dbReference>
<dbReference type="InterPro" id="IPR013655">
    <property type="entry name" value="PAS_fold_3"/>
</dbReference>
<feature type="domain" description="PAC" evidence="11">
    <location>
        <begin position="351"/>
        <end position="401"/>
    </location>
</feature>
<comment type="catalytic activity">
    <reaction evidence="1">
        <text>ATP + protein L-histidine = ADP + protein N-phospho-L-histidine.</text>
        <dbReference type="EC" id="2.7.13.3"/>
    </reaction>
</comment>
<keyword evidence="3" id="KW-0597">Phosphoprotein</keyword>
<dbReference type="PANTHER" id="PTHR43304">
    <property type="entry name" value="PHYTOCHROME-LIKE PROTEIN CPH1"/>
    <property type="match status" value="1"/>
</dbReference>
<evidence type="ECO:0000259" key="11">
    <source>
        <dbReference type="PROSITE" id="PS50113"/>
    </source>
</evidence>
<dbReference type="Pfam" id="PF08448">
    <property type="entry name" value="PAS_4"/>
    <property type="match status" value="1"/>
</dbReference>
<keyword evidence="4" id="KW-0808">Transferase</keyword>
<evidence type="ECO:0000259" key="10">
    <source>
        <dbReference type="PROSITE" id="PS50112"/>
    </source>
</evidence>
<keyword evidence="7 12" id="KW-0067">ATP-binding</keyword>
<dbReference type="RefSeq" id="WP_244713921.1">
    <property type="nucleotide sequence ID" value="NZ_CP095073.1"/>
</dbReference>